<dbReference type="InterPro" id="IPR008786">
    <property type="entry name" value="Poxvirus_A31"/>
</dbReference>
<dbReference type="EMBL" id="KU980965">
    <property type="protein sequence ID" value="ANS71210.1"/>
    <property type="molecule type" value="Genomic_DNA"/>
</dbReference>
<keyword evidence="2" id="KW-1185">Reference proteome</keyword>
<proteinExistence type="predicted"/>
<protein>
    <submittedName>
        <fullName evidence="1">Uncharacterized protein</fullName>
    </submittedName>
</protein>
<dbReference type="OrthoDB" id="18041at10239"/>
<dbReference type="Pfam" id="PF05771">
    <property type="entry name" value="Pox_A31"/>
    <property type="match status" value="1"/>
</dbReference>
<gene>
    <name evidence="1" type="ORF">PTPV-Aus-126</name>
</gene>
<sequence>MAVFDFNEPLDGLVQRSDNEDVNVQAKELTSDFNMIPESTHLIKYDVFNILLFLEQRQYDMHKKLLKTITDSSITLKNYTINVCKYSKSHIIKNMSSCGIRHSDYVVIGNVTINDYKMILFYMDLLYWGVTEHGTVYKLGKDFRSLSLKKRVCFPNYDSPDISYETEDSEEDVEYSFYTDESEDEYQSDDSTFQCFP</sequence>
<name>A0A1B1MRN9_9POXV</name>
<organism evidence="1 2">
    <name type="scientific">Pteropox virus</name>
    <dbReference type="NCBI Taxonomy" id="1873698"/>
    <lineage>
        <taxon>Viruses</taxon>
        <taxon>Varidnaviria</taxon>
        <taxon>Bamfordvirae</taxon>
        <taxon>Nucleocytoviricota</taxon>
        <taxon>Pokkesviricetes</taxon>
        <taxon>Chitovirales</taxon>
        <taxon>Poxviridae</taxon>
        <taxon>Chordopoxvirinae</taxon>
        <taxon>Pteropopoxvirus</taxon>
        <taxon>Pteropopoxvirus pteropox</taxon>
    </lineage>
</organism>
<dbReference type="GeneID" id="28340453"/>
<accession>A0A1B1MRN9</accession>
<reference evidence="1 2" key="1">
    <citation type="journal article" date="2016" name="J. Gen. Virol.">
        <title>Genomic characterization of a novel poxvirus from a flying fox: evidence for a new genus?</title>
        <authorList>
            <person name="O'Dea M.A."/>
            <person name="Tu S.L."/>
            <person name="Pang S."/>
            <person name="De Ridder T."/>
            <person name="Jackson B."/>
            <person name="Upton C."/>
        </authorList>
    </citation>
    <scope>NUCLEOTIDE SEQUENCE [LARGE SCALE GENOMIC DNA]</scope>
    <source>
        <strain evidence="1 2">Australia</strain>
    </source>
</reference>
<evidence type="ECO:0000313" key="2">
    <source>
        <dbReference type="Proteomes" id="UP000203626"/>
    </source>
</evidence>
<dbReference type="KEGG" id="vg:28340453"/>
<evidence type="ECO:0000313" key="1">
    <source>
        <dbReference type="EMBL" id="ANS71210.1"/>
    </source>
</evidence>
<dbReference type="RefSeq" id="YP_009268841.1">
    <property type="nucleotide sequence ID" value="NC_030656.1"/>
</dbReference>
<dbReference type="Proteomes" id="UP000203626">
    <property type="component" value="Segment"/>
</dbReference>